<feature type="region of interest" description="Disordered" evidence="1">
    <location>
        <begin position="655"/>
        <end position="688"/>
    </location>
</feature>
<feature type="region of interest" description="Disordered" evidence="1">
    <location>
        <begin position="1004"/>
        <end position="1041"/>
    </location>
</feature>
<organism evidence="3 4">
    <name type="scientific">Caenorhabditis tropicalis</name>
    <dbReference type="NCBI Taxonomy" id="1561998"/>
    <lineage>
        <taxon>Eukaryota</taxon>
        <taxon>Metazoa</taxon>
        <taxon>Ecdysozoa</taxon>
        <taxon>Nematoda</taxon>
        <taxon>Chromadorea</taxon>
        <taxon>Rhabditida</taxon>
        <taxon>Rhabditina</taxon>
        <taxon>Rhabditomorpha</taxon>
        <taxon>Rhabditoidea</taxon>
        <taxon>Rhabditidae</taxon>
        <taxon>Peloderinae</taxon>
        <taxon>Caenorhabditis</taxon>
    </lineage>
</organism>
<dbReference type="GO" id="GO:0071818">
    <property type="term" value="C:BAT3 complex"/>
    <property type="evidence" value="ECO:0007669"/>
    <property type="project" value="TreeGrafter"/>
</dbReference>
<dbReference type="eggNOG" id="KOG4248">
    <property type="taxonomic scope" value="Eukaryota"/>
</dbReference>
<name>A0A1I7TWV8_9PELO</name>
<evidence type="ECO:0000259" key="2">
    <source>
        <dbReference type="PROSITE" id="PS50053"/>
    </source>
</evidence>
<reference evidence="4" key="1">
    <citation type="submission" date="2016-11" db="UniProtKB">
        <authorList>
            <consortium name="WormBaseParasite"/>
        </authorList>
    </citation>
    <scope>IDENTIFICATION</scope>
</reference>
<evidence type="ECO:0000313" key="4">
    <source>
        <dbReference type="WBParaSite" id="Csp11.Scaffold629.g12600.t1"/>
    </source>
</evidence>
<evidence type="ECO:0000313" key="3">
    <source>
        <dbReference type="Proteomes" id="UP000095282"/>
    </source>
</evidence>
<feature type="compositionally biased region" description="Polar residues" evidence="1">
    <location>
        <begin position="1067"/>
        <end position="1081"/>
    </location>
</feature>
<dbReference type="SMART" id="SM00213">
    <property type="entry name" value="UBQ"/>
    <property type="match status" value="1"/>
</dbReference>
<feature type="compositionally biased region" description="Low complexity" evidence="1">
    <location>
        <begin position="655"/>
        <end position="665"/>
    </location>
</feature>
<dbReference type="GO" id="GO:0051787">
    <property type="term" value="F:misfolded protein binding"/>
    <property type="evidence" value="ECO:0007669"/>
    <property type="project" value="TreeGrafter"/>
</dbReference>
<dbReference type="Gene3D" id="3.10.20.90">
    <property type="entry name" value="Phosphatidylinositol 3-kinase Catalytic Subunit, Chain A, domain 1"/>
    <property type="match status" value="1"/>
</dbReference>
<feature type="region of interest" description="Disordered" evidence="1">
    <location>
        <begin position="1580"/>
        <end position="1677"/>
    </location>
</feature>
<proteinExistence type="predicted"/>
<feature type="region of interest" description="Disordered" evidence="1">
    <location>
        <begin position="1"/>
        <end position="23"/>
    </location>
</feature>
<feature type="compositionally biased region" description="Pro residues" evidence="1">
    <location>
        <begin position="1013"/>
        <end position="1022"/>
    </location>
</feature>
<sequence length="1677" mass="187675">MSEPAPPQPPPDASSNEGPASRPVRITVKTLDDREISLTVMSNQTVQDLIELARLTLNIQTGSQRIIFGGRVLNSALTIEVAGITDGQTVHIVDRGPTTTNDRPNVVGFGARGFQAPFPPGTNPNTLFQRFMSAGLDIPPAAAAVAQPPPVSYTLIPPIRVPAAIGPVPVLNSTINPEVVHQKTLPCRTRPLQTQFLQIQNPTSAFLLDPNYIQWTIRIVDSAMFQPRSRIEQMIRNLLQELDFIPDDYKQMCTMMWDTPKHQLAIAIPELPPHIPSPALEKLDFLALWTEQLTRFNNKFAEPDGLCDAIQQILQMVQERKTSLNLTEQEINQRFNALDAIIRDLEAIWADVSHQKDYERDRFRKHNTAEYRRLKIEEYARSSRNPRFYMRHALDIDLIEVIRAFRHQRLRFAALEDLLDDLNEVGALKFIRDSMRATIDYRYRAVSMFFTYMQRMRHQIAHMTHLCADLDVPFMTPGTPQRLLPNYATNVLQIPYPHGATILIKFEKPRADDSWSEVNVRQIMEPPRVLSDPEGHSNGTYPYLPYNPPSVHMEAIQQPPRRIADPRGIRAQFAPPGFLAPPAPILHPQPPQAPHFVLTHEMVQGGQLNIMAATDPSTGMSLQDMIQMQQDHVEALINNAQEGAARVRATAAAASSNAARPAPRRYVTTVGDTPSVPVETQPPPRHTNYRFNVQPDARGPDTETLAPLPVQIEPSELQRIARNISSRYRAEALQRIATNLTTRFNDESWDTRIQNMPLCTLRECVAIALELLTSSGNSVNESRDLMLALVRDEEVLVRAIAECVKSLFGRGEFPTHVARLIMPRNETASARNDYESVDHVEDAQSDEYDGMIVRVPSDISQPQSGDLRAIRERRMSRRQFLENRGRVASAQPSTSSSSAPAPGPSFNSEDQAEIRAGRLPLGNRPARRTVRETVHPAPAAARAESPSHISLTFTSTFPAYVPINMAGPSTSQVVPPWEAPIMPIRQVVSPTPTTRALHDFDISDVSDQMNAPTPSPPAPTPRSAPATVTSSPTREMMETDDPNELARHAARLARARIDHLAATFNGNLADSRRQSPFTGTQEDQRRAAPNRFNKPMVAIDPFMHCTNRHCEINRLTNPTQLADMERYTLQSIRPDEEFVNYVQHLLPVTDRRPHKIPSTDKDYNYMVRKHGQGELSFQNTDVFKKFIKTSIRSLLATCVDADTLYTMNMNPISGYPAANHTELMKMVKDHINGRNAAVPSGPAGLYRSPGPDGSAPAGFVLHPDQHRERIEAWNRSARAGMDQVANHAAALREQIDRGAAAAVNVFPAFPIDMEQEVLIPGQMASLLTNLVDYMENPGNPRPPGVFSFLLDLTYDRLTRHDFAQLARRSTAVNVVAEYEGMIRRLIRREHLQGRSTLTNAELQEAAERIANTTEFFDQFMEQNDHMPTEMEIEGQIFRVSWIFRQIEISFIKSLLTLALLDYNSATMIFNIMRSADNYLTRNLFVFWRMNNGIGNQVRQQLYRISQFFARIRFGTVTLTRATAPITAQTFIENWNRVMDYWFDRYQGLQEDDVVRYLLNVHTGEWNDAIPQNANASFSFPISTSAPSTSNGIPPSQPTPSSSEGLPSSSSSSGAVPTSSNNTTVATTNNNPRKRNHDGNDISDSDDVGVALMTSLSTSSPSAAPSTSRTPSDSPSDQ</sequence>
<feature type="region of interest" description="Disordered" evidence="1">
    <location>
        <begin position="1067"/>
        <end position="1092"/>
    </location>
</feature>
<feature type="compositionally biased region" description="Low complexity" evidence="1">
    <location>
        <begin position="888"/>
        <end position="900"/>
    </location>
</feature>
<feature type="compositionally biased region" description="Polar residues" evidence="1">
    <location>
        <begin position="1580"/>
        <end position="1593"/>
    </location>
</feature>
<feature type="compositionally biased region" description="Low complexity" evidence="1">
    <location>
        <begin position="1598"/>
        <end position="1630"/>
    </location>
</feature>
<dbReference type="WBParaSite" id="Csp11.Scaffold629.g12600.t1">
    <property type="protein sequence ID" value="Csp11.Scaffold629.g12600.t1"/>
    <property type="gene ID" value="Csp11.Scaffold629.g12600"/>
</dbReference>
<dbReference type="PANTHER" id="PTHR15204:SF0">
    <property type="entry name" value="LARGE PROLINE-RICH PROTEIN BAG6"/>
    <property type="match status" value="1"/>
</dbReference>
<feature type="compositionally biased region" description="Low complexity" evidence="1">
    <location>
        <begin position="1023"/>
        <end position="1033"/>
    </location>
</feature>
<protein>
    <submittedName>
        <fullName evidence="4">Ubiquitin-like domain-containing protein</fullName>
    </submittedName>
</protein>
<dbReference type="Proteomes" id="UP000095282">
    <property type="component" value="Unplaced"/>
</dbReference>
<dbReference type="GO" id="GO:0031593">
    <property type="term" value="F:polyubiquitin modification-dependent protein binding"/>
    <property type="evidence" value="ECO:0007669"/>
    <property type="project" value="TreeGrafter"/>
</dbReference>
<dbReference type="GO" id="GO:0036503">
    <property type="term" value="P:ERAD pathway"/>
    <property type="evidence" value="ECO:0007669"/>
    <property type="project" value="TreeGrafter"/>
</dbReference>
<keyword evidence="3" id="KW-1185">Reference proteome</keyword>
<dbReference type="PROSITE" id="PS50053">
    <property type="entry name" value="UBIQUITIN_2"/>
    <property type="match status" value="1"/>
</dbReference>
<dbReference type="InterPro" id="IPR029071">
    <property type="entry name" value="Ubiquitin-like_domsf"/>
</dbReference>
<feature type="domain" description="Ubiquitin-like" evidence="2">
    <location>
        <begin position="24"/>
        <end position="95"/>
    </location>
</feature>
<accession>A0A1I7TWV8</accession>
<evidence type="ECO:0000256" key="1">
    <source>
        <dbReference type="SAM" id="MobiDB-lite"/>
    </source>
</evidence>
<dbReference type="InterPro" id="IPR000626">
    <property type="entry name" value="Ubiquitin-like_dom"/>
</dbReference>
<dbReference type="CDD" id="cd17039">
    <property type="entry name" value="Ubl_ubiquitin_like"/>
    <property type="match status" value="1"/>
</dbReference>
<feature type="compositionally biased region" description="Pro residues" evidence="1">
    <location>
        <begin position="1"/>
        <end position="12"/>
    </location>
</feature>
<dbReference type="Pfam" id="PF00240">
    <property type="entry name" value="ubiquitin"/>
    <property type="match status" value="1"/>
</dbReference>
<feature type="region of interest" description="Disordered" evidence="1">
    <location>
        <begin position="882"/>
        <end position="909"/>
    </location>
</feature>
<dbReference type="PANTHER" id="PTHR15204">
    <property type="entry name" value="LARGE PROLINE-RICH PROTEIN BAG6"/>
    <property type="match status" value="1"/>
</dbReference>
<dbReference type="SUPFAM" id="SSF54236">
    <property type="entry name" value="Ubiquitin-like"/>
    <property type="match status" value="1"/>
</dbReference>
<dbReference type="STRING" id="1561998.A0A1I7TWV8"/>
<feature type="compositionally biased region" description="Low complexity" evidence="1">
    <location>
        <begin position="1653"/>
        <end position="1677"/>
    </location>
</feature>